<dbReference type="Proteomes" id="UP000245207">
    <property type="component" value="Unassembled WGS sequence"/>
</dbReference>
<comment type="caution">
    <text evidence="1">The sequence shown here is derived from an EMBL/GenBank/DDBJ whole genome shotgun (WGS) entry which is preliminary data.</text>
</comment>
<proteinExistence type="predicted"/>
<keyword evidence="2" id="KW-1185">Reference proteome</keyword>
<dbReference type="AlphaFoldDB" id="A0A2U1LCM1"/>
<dbReference type="EMBL" id="PKPP01010120">
    <property type="protein sequence ID" value="PWA46757.1"/>
    <property type="molecule type" value="Genomic_DNA"/>
</dbReference>
<accession>A0A2U1LCM1</accession>
<protein>
    <submittedName>
        <fullName evidence="1">Uncharacterized protein</fullName>
    </submittedName>
</protein>
<reference evidence="1 2" key="1">
    <citation type="journal article" date="2018" name="Mol. Plant">
        <title>The genome of Artemisia annua provides insight into the evolution of Asteraceae family and artemisinin biosynthesis.</title>
        <authorList>
            <person name="Shen Q."/>
            <person name="Zhang L."/>
            <person name="Liao Z."/>
            <person name="Wang S."/>
            <person name="Yan T."/>
            <person name="Shi P."/>
            <person name="Liu M."/>
            <person name="Fu X."/>
            <person name="Pan Q."/>
            <person name="Wang Y."/>
            <person name="Lv Z."/>
            <person name="Lu X."/>
            <person name="Zhang F."/>
            <person name="Jiang W."/>
            <person name="Ma Y."/>
            <person name="Chen M."/>
            <person name="Hao X."/>
            <person name="Li L."/>
            <person name="Tang Y."/>
            <person name="Lv G."/>
            <person name="Zhou Y."/>
            <person name="Sun X."/>
            <person name="Brodelius P.E."/>
            <person name="Rose J.K.C."/>
            <person name="Tang K."/>
        </authorList>
    </citation>
    <scope>NUCLEOTIDE SEQUENCE [LARGE SCALE GENOMIC DNA]</scope>
    <source>
        <strain evidence="2">cv. Huhao1</strain>
        <tissue evidence="1">Leaf</tissue>
    </source>
</reference>
<organism evidence="1 2">
    <name type="scientific">Artemisia annua</name>
    <name type="common">Sweet wormwood</name>
    <dbReference type="NCBI Taxonomy" id="35608"/>
    <lineage>
        <taxon>Eukaryota</taxon>
        <taxon>Viridiplantae</taxon>
        <taxon>Streptophyta</taxon>
        <taxon>Embryophyta</taxon>
        <taxon>Tracheophyta</taxon>
        <taxon>Spermatophyta</taxon>
        <taxon>Magnoliopsida</taxon>
        <taxon>eudicotyledons</taxon>
        <taxon>Gunneridae</taxon>
        <taxon>Pentapetalae</taxon>
        <taxon>asterids</taxon>
        <taxon>campanulids</taxon>
        <taxon>Asterales</taxon>
        <taxon>Asteraceae</taxon>
        <taxon>Asteroideae</taxon>
        <taxon>Anthemideae</taxon>
        <taxon>Artemisiinae</taxon>
        <taxon>Artemisia</taxon>
    </lineage>
</organism>
<evidence type="ECO:0000313" key="1">
    <source>
        <dbReference type="EMBL" id="PWA46757.1"/>
    </source>
</evidence>
<evidence type="ECO:0000313" key="2">
    <source>
        <dbReference type="Proteomes" id="UP000245207"/>
    </source>
</evidence>
<name>A0A2U1LCM1_ARTAN</name>
<sequence length="137" mass="15284">MAPEKKTARLVRHEDRLDGIVDILDEFPREHIENLADEVENLVIGQLSMEAVFGQVCTRLEKAIETICALLDAFTSMQTVIEMLDSELDLVSSQVLILSFMVEDSQARDRARDQTVEILMDMVVNLQGRLDGAPGGP</sequence>
<gene>
    <name evidence="1" type="ORF">CTI12_AA504510</name>
</gene>